<dbReference type="Proteomes" id="UP000800200">
    <property type="component" value="Unassembled WGS sequence"/>
</dbReference>
<organism evidence="1 2">
    <name type="scientific">Zopfia rhizophila CBS 207.26</name>
    <dbReference type="NCBI Taxonomy" id="1314779"/>
    <lineage>
        <taxon>Eukaryota</taxon>
        <taxon>Fungi</taxon>
        <taxon>Dikarya</taxon>
        <taxon>Ascomycota</taxon>
        <taxon>Pezizomycotina</taxon>
        <taxon>Dothideomycetes</taxon>
        <taxon>Dothideomycetes incertae sedis</taxon>
        <taxon>Zopfiaceae</taxon>
        <taxon>Zopfia</taxon>
    </lineage>
</organism>
<dbReference type="InterPro" id="IPR011009">
    <property type="entry name" value="Kinase-like_dom_sf"/>
</dbReference>
<name>A0A6A6EPX7_9PEZI</name>
<gene>
    <name evidence="1" type="ORF">K469DRAFT_652127</name>
</gene>
<reference evidence="1" key="1">
    <citation type="journal article" date="2020" name="Stud. Mycol.">
        <title>101 Dothideomycetes genomes: a test case for predicting lifestyles and emergence of pathogens.</title>
        <authorList>
            <person name="Haridas S."/>
            <person name="Albert R."/>
            <person name="Binder M."/>
            <person name="Bloem J."/>
            <person name="Labutti K."/>
            <person name="Salamov A."/>
            <person name="Andreopoulos B."/>
            <person name="Baker S."/>
            <person name="Barry K."/>
            <person name="Bills G."/>
            <person name="Bluhm B."/>
            <person name="Cannon C."/>
            <person name="Castanera R."/>
            <person name="Culley D."/>
            <person name="Daum C."/>
            <person name="Ezra D."/>
            <person name="Gonzalez J."/>
            <person name="Henrissat B."/>
            <person name="Kuo A."/>
            <person name="Liang C."/>
            <person name="Lipzen A."/>
            <person name="Lutzoni F."/>
            <person name="Magnuson J."/>
            <person name="Mondo S."/>
            <person name="Nolan M."/>
            <person name="Ohm R."/>
            <person name="Pangilinan J."/>
            <person name="Park H.-J."/>
            <person name="Ramirez L."/>
            <person name="Alfaro M."/>
            <person name="Sun H."/>
            <person name="Tritt A."/>
            <person name="Yoshinaga Y."/>
            <person name="Zwiers L.-H."/>
            <person name="Turgeon B."/>
            <person name="Goodwin S."/>
            <person name="Spatafora J."/>
            <person name="Crous P."/>
            <person name="Grigoriev I."/>
        </authorList>
    </citation>
    <scope>NUCLEOTIDE SEQUENCE</scope>
    <source>
        <strain evidence="1">CBS 207.26</strain>
    </source>
</reference>
<sequence length="250" mass="28855">MAVTTLPIKPGEKEVYSTALRIYSWTPTTFIKREVPPERRQKNQRGEYIVDPFVKELFQIEAAALRLLPQTKIKVPKLVDSGLDENGLAFIETELWGGIPGSRVKEECRMPDRGKHVDAGECTLCEEKAWANAEIYITNVVLPELAKLRSKTMGLDGKVVPPPWVRYHENRPTWVPKTSDTDRYVFCNWDIGAHNMMFEYGTLEVIGVYDWENAGYYPPEFQFVNRTRQEFDAQFEDIPKVRRLIALLDT</sequence>
<dbReference type="AlphaFoldDB" id="A0A6A6EPX7"/>
<evidence type="ECO:0000313" key="2">
    <source>
        <dbReference type="Proteomes" id="UP000800200"/>
    </source>
</evidence>
<evidence type="ECO:0000313" key="1">
    <source>
        <dbReference type="EMBL" id="KAF2193624.1"/>
    </source>
</evidence>
<accession>A0A6A6EPX7</accession>
<proteinExistence type="predicted"/>
<dbReference type="EMBL" id="ML994613">
    <property type="protein sequence ID" value="KAF2193624.1"/>
    <property type="molecule type" value="Genomic_DNA"/>
</dbReference>
<dbReference type="SUPFAM" id="SSF56112">
    <property type="entry name" value="Protein kinase-like (PK-like)"/>
    <property type="match status" value="1"/>
</dbReference>
<keyword evidence="2" id="KW-1185">Reference proteome</keyword>
<dbReference type="OrthoDB" id="2906425at2759"/>
<protein>
    <submittedName>
        <fullName evidence="1">Uncharacterized protein</fullName>
    </submittedName>
</protein>